<proteinExistence type="predicted"/>
<dbReference type="GO" id="GO:0097588">
    <property type="term" value="P:archaeal or bacterial-type flagellum-dependent cell motility"/>
    <property type="evidence" value="ECO:0007669"/>
    <property type="project" value="InterPro"/>
</dbReference>
<dbReference type="PANTHER" id="PTHR42200">
    <property type="entry name" value="ARCHAEAL FLAGELLA-RELATED PROTEIN F-RELATED"/>
    <property type="match status" value="1"/>
</dbReference>
<evidence type="ECO:0000313" key="1">
    <source>
        <dbReference type="EMBL" id="QSG07040.1"/>
    </source>
</evidence>
<keyword evidence="1" id="KW-0969">Cilium</keyword>
<dbReference type="AlphaFoldDB" id="A0A897MY61"/>
<sequence length="152" mass="15859">MASVSASHLILFIASVLVAASVAGTITNTVGRLSAGVSEQGDALSQDVRTDVEVISDSGAQIYNRTGDGNVTLLVKNTGSRILPANGDQLTVLLDGAFQSAIEVTVVDGEDPDSWRPGDVVRVEFAAPNLGSGDRRVKVSINGDEEVFRFNA</sequence>
<reference evidence="1" key="1">
    <citation type="submission" date="2020-11" db="EMBL/GenBank/DDBJ databases">
        <title>Carbohydrate-dependent, anaerobic sulfur respiration: A novel catabolism in halophilic archaea.</title>
        <authorList>
            <person name="Sorokin D.Y."/>
            <person name="Messina E."/>
            <person name="Smedile F."/>
            <person name="La Cono V."/>
            <person name="Hallsworth J.E."/>
            <person name="Yakimov M.M."/>
        </authorList>
    </citation>
    <scope>NUCLEOTIDE SEQUENCE</scope>
    <source>
        <strain evidence="1">HSR12-1</strain>
    </source>
</reference>
<evidence type="ECO:0000313" key="2">
    <source>
        <dbReference type="Proteomes" id="UP000663525"/>
    </source>
</evidence>
<dbReference type="EMBL" id="CP064787">
    <property type="protein sequence ID" value="QSG07040.1"/>
    <property type="molecule type" value="Genomic_DNA"/>
</dbReference>
<keyword evidence="1" id="KW-0966">Cell projection</keyword>
<protein>
    <submittedName>
        <fullName evidence="1">Archaellum protein G, flagellin of FlaG/FlaF family</fullName>
    </submittedName>
</protein>
<gene>
    <name evidence="1" type="primary">flaG</name>
    <name evidence="1" type="ORF">HSR121_2720</name>
</gene>
<dbReference type="GO" id="GO:0005198">
    <property type="term" value="F:structural molecule activity"/>
    <property type="evidence" value="ECO:0007669"/>
    <property type="project" value="InterPro"/>
</dbReference>
<accession>A0A897MY61</accession>
<keyword evidence="1" id="KW-0282">Flagellum</keyword>
<dbReference type="InterPro" id="IPR002774">
    <property type="entry name" value="Flagellin_arc-type"/>
</dbReference>
<dbReference type="PANTHER" id="PTHR42200:SF2">
    <property type="entry name" value="ARCHAEAL FLAGELLA-RELATED PROTEIN F"/>
    <property type="match status" value="1"/>
</dbReference>
<dbReference type="RefSeq" id="WP_229113507.1">
    <property type="nucleotide sequence ID" value="NZ_CP064787.1"/>
</dbReference>
<name>A0A897MY61_9EURY</name>
<dbReference type="GeneID" id="68856263"/>
<organism evidence="1 2">
    <name type="scientific">Halapricum desulfuricans</name>
    <dbReference type="NCBI Taxonomy" id="2841257"/>
    <lineage>
        <taxon>Archaea</taxon>
        <taxon>Methanobacteriati</taxon>
        <taxon>Methanobacteriota</taxon>
        <taxon>Stenosarchaea group</taxon>
        <taxon>Halobacteria</taxon>
        <taxon>Halobacteriales</taxon>
        <taxon>Haloarculaceae</taxon>
        <taxon>Halapricum</taxon>
    </lineage>
</organism>
<dbReference type="Pfam" id="PF01917">
    <property type="entry name" value="Flagellin_arch-type"/>
    <property type="match status" value="1"/>
</dbReference>
<dbReference type="Proteomes" id="UP000663525">
    <property type="component" value="Chromosome"/>
</dbReference>